<keyword evidence="5" id="KW-1185">Reference proteome</keyword>
<evidence type="ECO:0000313" key="4">
    <source>
        <dbReference type="EMBL" id="CAK7274881.1"/>
    </source>
</evidence>
<evidence type="ECO:0000256" key="2">
    <source>
        <dbReference type="ARBA" id="ARBA00023027"/>
    </source>
</evidence>
<protein>
    <submittedName>
        <fullName evidence="4">Oxidoreductase NAD-binding domain-containing protein 1</fullName>
    </submittedName>
</protein>
<evidence type="ECO:0000256" key="1">
    <source>
        <dbReference type="ARBA" id="ARBA00023002"/>
    </source>
</evidence>
<keyword evidence="1" id="KW-0560">Oxidoreductase</keyword>
<organism evidence="4 5">
    <name type="scientific">Sporothrix epigloea</name>
    <dbReference type="NCBI Taxonomy" id="1892477"/>
    <lineage>
        <taxon>Eukaryota</taxon>
        <taxon>Fungi</taxon>
        <taxon>Dikarya</taxon>
        <taxon>Ascomycota</taxon>
        <taxon>Pezizomycotina</taxon>
        <taxon>Sordariomycetes</taxon>
        <taxon>Sordariomycetidae</taxon>
        <taxon>Ophiostomatales</taxon>
        <taxon>Ophiostomataceae</taxon>
        <taxon>Sporothrix</taxon>
    </lineage>
</organism>
<sequence length="287" mass="30989">MSDVKESHEERTANEPRETSLPGQWVDAFCPGIAKAGGFTITSTPSKATSASSERYIELAVKRSLDNPAAAWLWRDKQRILGQTLQVRIGGSFVFPSPKAPSAFVKDRSVRVVFVAGGVGINPLISMATYLGELNKARSDAGEPDDAGCEVIFLHSVQINRTSSPEDGGDDDSNDEITQIPFLPRLAALYGSKAIRGHLKVFLTSSNRSCDVLSCNGEDVPCMRRRITTADLDAAVLGGSAGDSRELASTYVYLCGVPAMTDLFTQHLTSKEGLGLAADTVWCEKWW</sequence>
<accession>A0ABP0E2T0</accession>
<evidence type="ECO:0000256" key="3">
    <source>
        <dbReference type="SAM" id="MobiDB-lite"/>
    </source>
</evidence>
<proteinExistence type="predicted"/>
<dbReference type="CDD" id="cd00322">
    <property type="entry name" value="FNR_like"/>
    <property type="match status" value="1"/>
</dbReference>
<dbReference type="SUPFAM" id="SSF52343">
    <property type="entry name" value="Ferredoxin reductase-like, C-terminal NADP-linked domain"/>
    <property type="match status" value="1"/>
</dbReference>
<evidence type="ECO:0000313" key="5">
    <source>
        <dbReference type="Proteomes" id="UP001642501"/>
    </source>
</evidence>
<name>A0ABP0E2T0_9PEZI</name>
<dbReference type="PANTHER" id="PTHR46505">
    <property type="entry name" value="OXIDOREDUCTASE NAD-BINDING DOMAIN-CONTAINING PROTEIN 1"/>
    <property type="match status" value="1"/>
</dbReference>
<gene>
    <name evidence="4" type="primary">OXNAD1</name>
    <name evidence="4" type="ORF">SEPCBS57363_006391</name>
</gene>
<feature type="region of interest" description="Disordered" evidence="3">
    <location>
        <begin position="1"/>
        <end position="24"/>
    </location>
</feature>
<feature type="compositionally biased region" description="Basic and acidic residues" evidence="3">
    <location>
        <begin position="1"/>
        <end position="18"/>
    </location>
</feature>
<dbReference type="Proteomes" id="UP001642501">
    <property type="component" value="Unassembled WGS sequence"/>
</dbReference>
<dbReference type="InterPro" id="IPR052128">
    <property type="entry name" value="Oxidoreductase_NAD-binding"/>
</dbReference>
<dbReference type="PANTHER" id="PTHR46505:SF1">
    <property type="entry name" value="OXIDOREDUCTASE NAD-BINDING DOMAIN-CONTAINING PROTEIN 1"/>
    <property type="match status" value="1"/>
</dbReference>
<keyword evidence="2" id="KW-0520">NAD</keyword>
<reference evidence="4 5" key="1">
    <citation type="submission" date="2024-01" db="EMBL/GenBank/DDBJ databases">
        <authorList>
            <person name="Allen C."/>
            <person name="Tagirdzhanova G."/>
        </authorList>
    </citation>
    <scope>NUCLEOTIDE SEQUENCE [LARGE SCALE GENOMIC DNA]</scope>
    <source>
        <strain evidence="4 5">CBS 573.63</strain>
    </source>
</reference>
<dbReference type="EMBL" id="CAWUOM010000188">
    <property type="protein sequence ID" value="CAK7274881.1"/>
    <property type="molecule type" value="Genomic_DNA"/>
</dbReference>
<dbReference type="Gene3D" id="3.40.50.80">
    <property type="entry name" value="Nucleotide-binding domain of ferredoxin-NADP reductase (FNR) module"/>
    <property type="match status" value="1"/>
</dbReference>
<comment type="caution">
    <text evidence="4">The sequence shown here is derived from an EMBL/GenBank/DDBJ whole genome shotgun (WGS) entry which is preliminary data.</text>
</comment>
<dbReference type="InterPro" id="IPR039261">
    <property type="entry name" value="FNR_nucleotide-bd"/>
</dbReference>